<organism evidence="1 3">
    <name type="scientific">Rhizophagus clarus</name>
    <dbReference type="NCBI Taxonomy" id="94130"/>
    <lineage>
        <taxon>Eukaryota</taxon>
        <taxon>Fungi</taxon>
        <taxon>Fungi incertae sedis</taxon>
        <taxon>Mucoromycota</taxon>
        <taxon>Glomeromycotina</taxon>
        <taxon>Glomeromycetes</taxon>
        <taxon>Glomerales</taxon>
        <taxon>Glomeraceae</taxon>
        <taxon>Rhizophagus</taxon>
    </lineage>
</organism>
<proteinExistence type="predicted"/>
<dbReference type="EMBL" id="BEXD01004193">
    <property type="protein sequence ID" value="GBC08108.1"/>
    <property type="molecule type" value="Genomic_DNA"/>
</dbReference>
<comment type="caution">
    <text evidence="1">The sequence shown here is derived from an EMBL/GenBank/DDBJ whole genome shotgun (WGS) entry which is preliminary data.</text>
</comment>
<keyword evidence="3" id="KW-1185">Reference proteome</keyword>
<evidence type="ECO:0000313" key="3">
    <source>
        <dbReference type="Proteomes" id="UP000247702"/>
    </source>
</evidence>
<dbReference type="EMBL" id="BLAL01000193">
    <property type="protein sequence ID" value="GES90001.1"/>
    <property type="molecule type" value="Genomic_DNA"/>
</dbReference>
<evidence type="ECO:0000313" key="1">
    <source>
        <dbReference type="EMBL" id="GBC08108.1"/>
    </source>
</evidence>
<name>A0A2Z6RYC4_9GLOM</name>
<reference evidence="2" key="2">
    <citation type="submission" date="2019-10" db="EMBL/GenBank/DDBJ databases">
        <title>Conservation and host-specific expression of non-tandemly repeated heterogenous ribosome RNA gene in arbuscular mycorrhizal fungi.</title>
        <authorList>
            <person name="Maeda T."/>
            <person name="Kobayashi Y."/>
            <person name="Nakagawa T."/>
            <person name="Ezawa T."/>
            <person name="Yamaguchi K."/>
            <person name="Bino T."/>
            <person name="Nishimoto Y."/>
            <person name="Shigenobu S."/>
            <person name="Kawaguchi M."/>
        </authorList>
    </citation>
    <scope>NUCLEOTIDE SEQUENCE</scope>
    <source>
        <strain evidence="2">HR1</strain>
    </source>
</reference>
<evidence type="ECO:0000313" key="2">
    <source>
        <dbReference type="EMBL" id="GES90001.1"/>
    </source>
</evidence>
<accession>A0A2Z6RYC4</accession>
<dbReference type="Proteomes" id="UP000615446">
    <property type="component" value="Unassembled WGS sequence"/>
</dbReference>
<dbReference type="AlphaFoldDB" id="A0A2Z6RYC4"/>
<protein>
    <submittedName>
        <fullName evidence="1">Uncharacterized protein</fullName>
    </submittedName>
</protein>
<gene>
    <name evidence="2" type="ORF">RCL2_001686200</name>
    <name evidence="1" type="ORF">RclHR1_07900003</name>
</gene>
<sequence length="86" mass="10072">MYYTSKQSINAALRDYIVIFMAKLQQYNTEVENLDLRSKLAQDPLFQPFINLHHPLYFLIHKAVPVSLANLVGRYIKKIQLDVVSY</sequence>
<dbReference type="Proteomes" id="UP000247702">
    <property type="component" value="Unassembled WGS sequence"/>
</dbReference>
<reference evidence="1 3" key="1">
    <citation type="submission" date="2017-11" db="EMBL/GenBank/DDBJ databases">
        <title>The genome of Rhizophagus clarus HR1 reveals common genetic basis of auxotrophy among arbuscular mycorrhizal fungi.</title>
        <authorList>
            <person name="Kobayashi Y."/>
        </authorList>
    </citation>
    <scope>NUCLEOTIDE SEQUENCE [LARGE SCALE GENOMIC DNA]</scope>
    <source>
        <strain evidence="1 3">HR1</strain>
    </source>
</reference>